<dbReference type="GO" id="GO:0017116">
    <property type="term" value="F:single-stranded DNA helicase activity"/>
    <property type="evidence" value="ECO:0007669"/>
    <property type="project" value="TreeGrafter"/>
</dbReference>
<dbReference type="GO" id="GO:0005524">
    <property type="term" value="F:ATP binding"/>
    <property type="evidence" value="ECO:0007669"/>
    <property type="project" value="UniProtKB-UniRule"/>
</dbReference>
<dbReference type="InterPro" id="IPR041562">
    <property type="entry name" value="MCM_lid"/>
</dbReference>
<dbReference type="PRINTS" id="PR01657">
    <property type="entry name" value="MCMFAMILY"/>
</dbReference>
<dbReference type="FunFam" id="3.40.50.300:FF:004699">
    <property type="entry name" value="Minichromosome maintenance complex component 5"/>
    <property type="match status" value="1"/>
</dbReference>
<dbReference type="GO" id="GO:0016887">
    <property type="term" value="F:ATP hydrolysis activity"/>
    <property type="evidence" value="ECO:0007669"/>
    <property type="project" value="RHEA"/>
</dbReference>
<evidence type="ECO:0000256" key="2">
    <source>
        <dbReference type="ARBA" id="ARBA00004286"/>
    </source>
</evidence>
<gene>
    <name evidence="21" type="primary">MCM5</name>
</gene>
<dbReference type="Gene3D" id="3.40.50.300">
    <property type="entry name" value="P-loop containing nucleotide triphosphate hydrolases"/>
    <property type="match status" value="1"/>
</dbReference>
<evidence type="ECO:0000259" key="20">
    <source>
        <dbReference type="PROSITE" id="PS50051"/>
    </source>
</evidence>
<comment type="subunit">
    <text evidence="16">Component of the MCM2-7 complex. The complex forms a toroidal hexameric ring with the proposed subunit order MCM2-MCM6-MCM4-MCM7-MCM3-MCM5. Component of the CMG helicase complex, a hexameric ring of related MCM2-7 subunits stabilized by CDC45 and the tetrameric GINS complex. Interacts with ANKRD17. Interacts with MCMBP. Interacts with TONSL; the interaction is direct.</text>
</comment>
<dbReference type="PANTHER" id="PTHR11630:SF42">
    <property type="entry name" value="DNA REPLICATION LICENSING FACTOR MCM5"/>
    <property type="match status" value="1"/>
</dbReference>
<keyword evidence="11 18" id="KW-0238">DNA-binding</keyword>
<evidence type="ECO:0000256" key="15">
    <source>
        <dbReference type="ARBA" id="ARBA00048432"/>
    </source>
</evidence>
<evidence type="ECO:0000256" key="11">
    <source>
        <dbReference type="ARBA" id="ARBA00023125"/>
    </source>
</evidence>
<evidence type="ECO:0000256" key="18">
    <source>
        <dbReference type="RuleBase" id="RU004070"/>
    </source>
</evidence>
<evidence type="ECO:0000256" key="5">
    <source>
        <dbReference type="ARBA" id="ARBA00022454"/>
    </source>
</evidence>
<dbReference type="GO" id="GO:0042555">
    <property type="term" value="C:MCM complex"/>
    <property type="evidence" value="ECO:0007669"/>
    <property type="project" value="UniProtKB-UniRule"/>
</dbReference>
<dbReference type="HOGENOM" id="CLU_000995_7_2_1"/>
<dbReference type="PANTHER" id="PTHR11630">
    <property type="entry name" value="DNA REPLICATION LICENSING FACTOR MCM FAMILY MEMBER"/>
    <property type="match status" value="1"/>
</dbReference>
<dbReference type="GO" id="GO:0043138">
    <property type="term" value="F:3'-5' DNA helicase activity"/>
    <property type="evidence" value="ECO:0007669"/>
    <property type="project" value="TreeGrafter"/>
</dbReference>
<evidence type="ECO:0000256" key="7">
    <source>
        <dbReference type="ARBA" id="ARBA00022741"/>
    </source>
</evidence>
<keyword evidence="5" id="KW-0158">Chromosome</keyword>
<dbReference type="GO" id="GO:0003688">
    <property type="term" value="F:DNA replication origin binding"/>
    <property type="evidence" value="ECO:0007669"/>
    <property type="project" value="UniProtKB-UniRule"/>
</dbReference>
<evidence type="ECO:0000256" key="14">
    <source>
        <dbReference type="ARBA" id="ARBA00045440"/>
    </source>
</evidence>
<dbReference type="OMA" id="ITYCKTR"/>
<name>M3YM09_MUSPF</name>
<keyword evidence="6 19" id="KW-0235">DNA replication</keyword>
<accession>M3YM09</accession>
<dbReference type="PROSITE" id="PS00847">
    <property type="entry name" value="MCM_1"/>
    <property type="match status" value="1"/>
</dbReference>
<dbReference type="InterPro" id="IPR027417">
    <property type="entry name" value="P-loop_NTPase"/>
</dbReference>
<comment type="function">
    <text evidence="14">Acts as a component of the MCM2-7 complex (MCM complex) which is the replicative helicase essential for 'once per cell cycle' DNA replication initiation and elongation in eukaryotic cells. Core component of CDC45-MCM-GINS (CMG) helicase, the molecular machine that unwinds template DNA during replication, and around which the replisome is built. The active ATPase sites in the MCM2-7 ring are formed through the interaction surfaces of two neighboring subunits such that a critical structure of a conserved arginine finger motif is provided in trans relative to the ATP-binding site of the Walker A box of the adjacent subunit. The six ATPase active sites, however, are likely to contribute differentially to the complex helicase activity.</text>
</comment>
<dbReference type="EMBL" id="AEYP01012564">
    <property type="status" value="NOT_ANNOTATED_CDS"/>
    <property type="molecule type" value="Genomic_DNA"/>
</dbReference>
<evidence type="ECO:0000256" key="12">
    <source>
        <dbReference type="ARBA" id="ARBA00023242"/>
    </source>
</evidence>
<evidence type="ECO:0000256" key="6">
    <source>
        <dbReference type="ARBA" id="ARBA00022705"/>
    </source>
</evidence>
<keyword evidence="13 19" id="KW-0131">Cell cycle</keyword>
<dbReference type="AlphaFoldDB" id="M3YM09"/>
<comment type="function">
    <text evidence="19">Acts as component of the MCM2-7 complex (MCM complex) which is the replicative helicase essential for 'once per cell cycle' DNA replication initiation and elongation in eukaryotic cells. The active ATPase sites in the MCM2-7 ring are formed through the interaction surfaces of two neighboring subunits such that a critical structure of a conserved arginine finger motif is provided in trans relative to the ATP-binding site of the Walker A box of the adjacent subunit. The six ATPase active sites, however, are likely to contribute differentially to the complex helicase activity.</text>
</comment>
<dbReference type="InterPro" id="IPR018525">
    <property type="entry name" value="MCM_CS"/>
</dbReference>
<evidence type="ECO:0000256" key="8">
    <source>
        <dbReference type="ARBA" id="ARBA00022801"/>
    </source>
</evidence>
<dbReference type="Pfam" id="PF17207">
    <property type="entry name" value="MCM_OB"/>
    <property type="match status" value="1"/>
</dbReference>
<dbReference type="InterPro" id="IPR012340">
    <property type="entry name" value="NA-bd_OB-fold"/>
</dbReference>
<dbReference type="CDD" id="cd17756">
    <property type="entry name" value="MCM5"/>
    <property type="match status" value="1"/>
</dbReference>
<dbReference type="STRING" id="9669.ENSMPUP00000012366"/>
<dbReference type="InterPro" id="IPR008048">
    <property type="entry name" value="MCM5"/>
</dbReference>
<keyword evidence="7 18" id="KW-0547">Nucleotide-binding</keyword>
<evidence type="ECO:0000256" key="17">
    <source>
        <dbReference type="ARBA" id="ARBA00073496"/>
    </source>
</evidence>
<evidence type="ECO:0000256" key="9">
    <source>
        <dbReference type="ARBA" id="ARBA00022806"/>
    </source>
</evidence>
<dbReference type="Pfam" id="PF21933">
    <property type="entry name" value="MCM5_C"/>
    <property type="match status" value="1"/>
</dbReference>
<dbReference type="EC" id="3.6.4.12" evidence="4 19"/>
<dbReference type="SUPFAM" id="SSF52540">
    <property type="entry name" value="P-loop containing nucleoside triphosphate hydrolases"/>
    <property type="match status" value="1"/>
</dbReference>
<sequence length="736" mass="82308">MSGFDDPGIFYSDSFGGDTAADEGQARKSQLQRRFKEFLRQYRVGTDRTGFTFKYRDELKRHYNLGEYWVEVEMEDLASFDEDLADYLYKQPAEHLQLLEEAAKEVADEVTRPRPAGEEVLQDIQVMLKSDASPSSIRSLKSDMMSHLVKIPGIVISATGVRAKATRISIQCRSCRNTLSNIALRPGLEGYALPRKCNTEQAGRPKCPLDPYFIMPDKCKCVDFQTLKLQELPDAVPHGEMPRHMQLYCDRYLCDKVVPGNRVTIMGIYSIKKFGLTSNKGRDRVGVGIRSAYVRVLGIQVDTDGSGRSFAGAVTPQEEEEFRRLAALPNVYEVISKSIAPSIFGGTDMKKAIACLLFGGSRKRLPDGLTRRGDINLLMLGDPGTAKSQLLKFVEKCSPIGVYTSGKGSSAAGLTASVMRDPSSRNFIMEGGAMVLADGGVVCIDEFDKMREDDRVAIHEAMEQQTISIAKAGITTTLNSRCSVLAAANSVFGRWDETKGEDNIDFMPTILSRFDMIFIVKDEHNEERDVMLAKHVITLHVSALTQTQAVEGEVDLAKLKKFIAYCRALSRAGRQCSVDVVDVGSGDWHRPRFSWGLHRGLRARQSPAPLRKWQLEAIVRIAEALSKMKLQPFATEADVEEALRLFQVSTLDAALSGTLSGVEGFTSQEDQEMLSRVEKQLKRRFAIGSQVSEHSIIQDFTKQKYPEHAIHKVLQLMLRRGEIQHRLQRKVLYRLK</sequence>
<proteinExistence type="inferred from homology"/>
<dbReference type="EMBL" id="AEYP01012565">
    <property type="status" value="NOT_ANNOTATED_CDS"/>
    <property type="molecule type" value="Genomic_DNA"/>
</dbReference>
<reference evidence="21" key="1">
    <citation type="submission" date="2024-06" db="UniProtKB">
        <authorList>
            <consortium name="Ensembl"/>
        </authorList>
    </citation>
    <scope>IDENTIFICATION</scope>
</reference>
<dbReference type="GO" id="GO:0000727">
    <property type="term" value="P:double-strand break repair via break-induced replication"/>
    <property type="evidence" value="ECO:0007669"/>
    <property type="project" value="TreeGrafter"/>
</dbReference>
<dbReference type="Pfam" id="PF00493">
    <property type="entry name" value="MCM"/>
    <property type="match status" value="1"/>
</dbReference>
<evidence type="ECO:0000256" key="1">
    <source>
        <dbReference type="ARBA" id="ARBA00004123"/>
    </source>
</evidence>
<keyword evidence="12 19" id="KW-0539">Nucleus</keyword>
<dbReference type="InterPro" id="IPR027925">
    <property type="entry name" value="MCM_N"/>
</dbReference>
<keyword evidence="9 19" id="KW-0347">Helicase</keyword>
<dbReference type="Pfam" id="PF17855">
    <property type="entry name" value="MCM_lid"/>
    <property type="match status" value="1"/>
</dbReference>
<keyword evidence="10 18" id="KW-0067">ATP-binding</keyword>
<dbReference type="FunFam" id="2.20.28.10:FF:000005">
    <property type="entry name" value="DNA helicase"/>
    <property type="match status" value="1"/>
</dbReference>
<dbReference type="EMBL" id="AEYP01012563">
    <property type="status" value="NOT_ANNOTATED_CDS"/>
    <property type="molecule type" value="Genomic_DNA"/>
</dbReference>
<dbReference type="InterPro" id="IPR054125">
    <property type="entry name" value="MCM5_C"/>
</dbReference>
<dbReference type="GO" id="GO:0006270">
    <property type="term" value="P:DNA replication initiation"/>
    <property type="evidence" value="ECO:0007669"/>
    <property type="project" value="UniProtKB-UniRule"/>
</dbReference>
<dbReference type="SMART" id="SM00350">
    <property type="entry name" value="MCM"/>
    <property type="match status" value="1"/>
</dbReference>
<comment type="subcellular location">
    <subcellularLocation>
        <location evidence="2">Chromosome</location>
    </subcellularLocation>
    <subcellularLocation>
        <location evidence="1 19">Nucleus</location>
    </subcellularLocation>
</comment>
<dbReference type="Gene3D" id="2.40.50.140">
    <property type="entry name" value="Nucleic acid-binding proteins"/>
    <property type="match status" value="1"/>
</dbReference>
<dbReference type="InParanoid" id="M3YM09"/>
<protein>
    <recommendedName>
        <fullName evidence="17 19">DNA replication licensing factor MCM5</fullName>
        <ecNumber evidence="4 19">3.6.4.12</ecNumber>
    </recommendedName>
</protein>
<dbReference type="SUPFAM" id="SSF50249">
    <property type="entry name" value="Nucleic acid-binding proteins"/>
    <property type="match status" value="1"/>
</dbReference>
<feature type="domain" description="MCM C-terminal AAA(+) ATPase" evidence="20">
    <location>
        <begin position="331"/>
        <end position="536"/>
    </location>
</feature>
<dbReference type="GO" id="GO:0071162">
    <property type="term" value="C:CMG complex"/>
    <property type="evidence" value="ECO:0007669"/>
    <property type="project" value="Ensembl"/>
</dbReference>
<dbReference type="GO" id="GO:0003697">
    <property type="term" value="F:single-stranded DNA binding"/>
    <property type="evidence" value="ECO:0007669"/>
    <property type="project" value="TreeGrafter"/>
</dbReference>
<dbReference type="Pfam" id="PF14551">
    <property type="entry name" value="MCM_N"/>
    <property type="match status" value="1"/>
</dbReference>
<evidence type="ECO:0000313" key="21">
    <source>
        <dbReference type="Ensembl" id="ENSMPUP00000012366.1"/>
    </source>
</evidence>
<comment type="catalytic activity">
    <reaction evidence="15">
        <text>ATP + H2O = ADP + phosphate + H(+)</text>
        <dbReference type="Rhea" id="RHEA:13065"/>
        <dbReference type="ChEBI" id="CHEBI:15377"/>
        <dbReference type="ChEBI" id="CHEBI:15378"/>
        <dbReference type="ChEBI" id="CHEBI:30616"/>
        <dbReference type="ChEBI" id="CHEBI:43474"/>
        <dbReference type="ChEBI" id="CHEBI:456216"/>
        <dbReference type="EC" id="3.6.4.12"/>
    </reaction>
    <physiologicalReaction direction="left-to-right" evidence="15">
        <dbReference type="Rhea" id="RHEA:13066"/>
    </physiologicalReaction>
</comment>
<dbReference type="GeneTree" id="ENSGT01150000286966"/>
<dbReference type="PRINTS" id="PR01661">
    <property type="entry name" value="MCMPROTEIN5"/>
</dbReference>
<dbReference type="Ensembl" id="ENSMPUT00000012567.1">
    <property type="protein sequence ID" value="ENSMPUP00000012366.1"/>
    <property type="gene ID" value="ENSMPUG00000012460.1"/>
</dbReference>
<keyword evidence="8 19" id="KW-0378">Hydrolase</keyword>
<evidence type="ECO:0000256" key="4">
    <source>
        <dbReference type="ARBA" id="ARBA00012551"/>
    </source>
</evidence>
<dbReference type="eggNOG" id="KOG0481">
    <property type="taxonomic scope" value="Eukaryota"/>
</dbReference>
<dbReference type="FunFam" id="3.30.1640.10:FF:000006">
    <property type="entry name" value="DNA helicase"/>
    <property type="match status" value="1"/>
</dbReference>
<evidence type="ECO:0000256" key="16">
    <source>
        <dbReference type="ARBA" id="ARBA00064829"/>
    </source>
</evidence>
<evidence type="ECO:0000256" key="10">
    <source>
        <dbReference type="ARBA" id="ARBA00022840"/>
    </source>
</evidence>
<evidence type="ECO:0000256" key="13">
    <source>
        <dbReference type="ARBA" id="ARBA00023306"/>
    </source>
</evidence>
<dbReference type="PROSITE" id="PS50051">
    <property type="entry name" value="MCM_2"/>
    <property type="match status" value="1"/>
</dbReference>
<dbReference type="InterPro" id="IPR033762">
    <property type="entry name" value="MCM_OB"/>
</dbReference>
<organism evidence="21">
    <name type="scientific">Mustela putorius furo</name>
    <name type="common">European domestic ferret</name>
    <name type="synonym">Mustela furo</name>
    <dbReference type="NCBI Taxonomy" id="9669"/>
    <lineage>
        <taxon>Eukaryota</taxon>
        <taxon>Metazoa</taxon>
        <taxon>Chordata</taxon>
        <taxon>Craniata</taxon>
        <taxon>Vertebrata</taxon>
        <taxon>Euteleostomi</taxon>
        <taxon>Mammalia</taxon>
        <taxon>Eutheria</taxon>
        <taxon>Laurasiatheria</taxon>
        <taxon>Carnivora</taxon>
        <taxon>Caniformia</taxon>
        <taxon>Musteloidea</taxon>
        <taxon>Mustelidae</taxon>
        <taxon>Mustelinae</taxon>
        <taxon>Mustela</taxon>
    </lineage>
</organism>
<evidence type="ECO:0000256" key="3">
    <source>
        <dbReference type="ARBA" id="ARBA00008010"/>
    </source>
</evidence>
<evidence type="ECO:0000256" key="19">
    <source>
        <dbReference type="RuleBase" id="RU368063"/>
    </source>
</evidence>
<comment type="similarity">
    <text evidence="3 18">Belongs to the MCM family.</text>
</comment>
<dbReference type="InterPro" id="IPR031327">
    <property type="entry name" value="MCM"/>
</dbReference>
<dbReference type="Gene3D" id="2.20.28.10">
    <property type="match status" value="1"/>
</dbReference>
<dbReference type="Gene3D" id="3.30.1640.10">
    <property type="entry name" value="mini-chromosome maintenance (MCM) complex, chain A, domain 1"/>
    <property type="match status" value="1"/>
</dbReference>
<dbReference type="InterPro" id="IPR001208">
    <property type="entry name" value="MCM_dom"/>
</dbReference>